<evidence type="ECO:0000256" key="1">
    <source>
        <dbReference type="ARBA" id="ARBA00006926"/>
    </source>
</evidence>
<gene>
    <name evidence="4" type="ORF">METZ01_LOCUS175126</name>
</gene>
<reference evidence="4" key="1">
    <citation type="submission" date="2018-05" db="EMBL/GenBank/DDBJ databases">
        <authorList>
            <person name="Lanie J.A."/>
            <person name="Ng W.-L."/>
            <person name="Kazmierczak K.M."/>
            <person name="Andrzejewski T.M."/>
            <person name="Davidsen T.M."/>
            <person name="Wayne K.J."/>
            <person name="Tettelin H."/>
            <person name="Glass J.I."/>
            <person name="Rusch D."/>
            <person name="Podicherti R."/>
            <person name="Tsui H.-C.T."/>
            <person name="Winkler M.E."/>
        </authorList>
    </citation>
    <scope>NUCLEOTIDE SEQUENCE</scope>
</reference>
<keyword evidence="2" id="KW-0575">Peroxidase</keyword>
<keyword evidence="3" id="KW-0560">Oxidoreductase</keyword>
<evidence type="ECO:0000313" key="4">
    <source>
        <dbReference type="EMBL" id="SVB22272.1"/>
    </source>
</evidence>
<dbReference type="AlphaFoldDB" id="A0A382C8Y2"/>
<proteinExistence type="inferred from homology"/>
<organism evidence="4">
    <name type="scientific">marine metagenome</name>
    <dbReference type="NCBI Taxonomy" id="408172"/>
    <lineage>
        <taxon>unclassified sequences</taxon>
        <taxon>metagenomes</taxon>
        <taxon>ecological metagenomes</taxon>
    </lineage>
</organism>
<accession>A0A382C8Y2</accession>
<dbReference type="EMBL" id="UINC01033266">
    <property type="protein sequence ID" value="SVB22272.1"/>
    <property type="molecule type" value="Genomic_DNA"/>
</dbReference>
<dbReference type="GO" id="GO:0006979">
    <property type="term" value="P:response to oxidative stress"/>
    <property type="evidence" value="ECO:0007669"/>
    <property type="project" value="InterPro"/>
</dbReference>
<feature type="non-terminal residue" evidence="4">
    <location>
        <position position="67"/>
    </location>
</feature>
<sequence>MILRSIFLAVFAVVAHPASADNSYCAVNLDFTKRYLASEESVRLCDVYPDTVLLVVNTASYCGFTSQ</sequence>
<dbReference type="InterPro" id="IPR000889">
    <property type="entry name" value="Glutathione_peroxidase"/>
</dbReference>
<comment type="similarity">
    <text evidence="1">Belongs to the glutathione peroxidase family.</text>
</comment>
<dbReference type="PROSITE" id="PS51355">
    <property type="entry name" value="GLUTATHIONE_PEROXID_3"/>
    <property type="match status" value="1"/>
</dbReference>
<evidence type="ECO:0008006" key="5">
    <source>
        <dbReference type="Google" id="ProtNLM"/>
    </source>
</evidence>
<name>A0A382C8Y2_9ZZZZ</name>
<evidence type="ECO:0000256" key="3">
    <source>
        <dbReference type="ARBA" id="ARBA00023002"/>
    </source>
</evidence>
<evidence type="ECO:0000256" key="2">
    <source>
        <dbReference type="ARBA" id="ARBA00022559"/>
    </source>
</evidence>
<dbReference type="GO" id="GO:0004601">
    <property type="term" value="F:peroxidase activity"/>
    <property type="evidence" value="ECO:0007669"/>
    <property type="project" value="UniProtKB-KW"/>
</dbReference>
<protein>
    <recommendedName>
        <fullName evidence="5">Glutathione peroxidase</fullName>
    </recommendedName>
</protein>